<dbReference type="InterPro" id="IPR044855">
    <property type="entry name" value="CoA-Trfase_III_dom3_sf"/>
</dbReference>
<sequence length="411" mass="44629">MTAPSSDSPLPPMPLQGVKVVDIAGFLAAPIGAMFLADYGADVTKVERPGTGDESRYWGNAKDGVGLYYKVLNRNKKSVEADMRTPLGVEIVKRLVKDADILVENYRPGTLEKWGLGWDVLSEINPKLIMLRITGFGQYGPNSARPGFGTLAEAYAGFAYINGPADRPPVLPAFGLADSTAGLMGAFLCMVALKGRDVNGGKGQFIDLALYEPLFTLLGPQAVNFDQLGLIQERNGSFHSFTAPRNCYRTKDGKYVAIAGASQSTFERMCEALECPDIPKDPRFKGNRDRIDNNKDLDPPLAAAVERFTLDELLERFIQAEAAVAPVNNIAQIFEDEHFQARENIVAVDDEELGGPVRFQNVVGKLSATPGRVLHAGPKLGSSNRAILIDRLGFTEDELGIRAKPDDRDAA</sequence>
<dbReference type="InterPro" id="IPR050483">
    <property type="entry name" value="CoA-transferase_III_domain"/>
</dbReference>
<organism evidence="2 3">
    <name type="scientific">Enterovirga rhinocerotis</name>
    <dbReference type="NCBI Taxonomy" id="1339210"/>
    <lineage>
        <taxon>Bacteria</taxon>
        <taxon>Pseudomonadati</taxon>
        <taxon>Pseudomonadota</taxon>
        <taxon>Alphaproteobacteria</taxon>
        <taxon>Hyphomicrobiales</taxon>
        <taxon>Methylobacteriaceae</taxon>
        <taxon>Enterovirga</taxon>
    </lineage>
</organism>
<dbReference type="GO" id="GO:0008410">
    <property type="term" value="F:CoA-transferase activity"/>
    <property type="evidence" value="ECO:0007669"/>
    <property type="project" value="TreeGrafter"/>
</dbReference>
<keyword evidence="3" id="KW-1185">Reference proteome</keyword>
<name>A0A4R7BRS5_9HYPH</name>
<dbReference type="OrthoDB" id="9806585at2"/>
<dbReference type="PANTHER" id="PTHR48207:SF3">
    <property type="entry name" value="SUCCINATE--HYDROXYMETHYLGLUTARATE COA-TRANSFERASE"/>
    <property type="match status" value="1"/>
</dbReference>
<dbReference type="Gene3D" id="3.40.50.10540">
    <property type="entry name" value="Crotonobetainyl-coa:carnitine coa-transferase, domain 1"/>
    <property type="match status" value="1"/>
</dbReference>
<dbReference type="RefSeq" id="WP_133773290.1">
    <property type="nucleotide sequence ID" value="NZ_SNZR01000015.1"/>
</dbReference>
<dbReference type="InterPro" id="IPR003673">
    <property type="entry name" value="CoA-Trfase_fam_III"/>
</dbReference>
<dbReference type="EMBL" id="SNZR01000015">
    <property type="protein sequence ID" value="TDR88091.1"/>
    <property type="molecule type" value="Genomic_DNA"/>
</dbReference>
<proteinExistence type="predicted"/>
<dbReference type="Pfam" id="PF02515">
    <property type="entry name" value="CoA_transf_3"/>
    <property type="match status" value="1"/>
</dbReference>
<protein>
    <submittedName>
        <fullName evidence="2">Formyl-CoA transferase</fullName>
    </submittedName>
</protein>
<comment type="caution">
    <text evidence="2">The sequence shown here is derived from an EMBL/GenBank/DDBJ whole genome shotgun (WGS) entry which is preliminary data.</text>
</comment>
<dbReference type="AlphaFoldDB" id="A0A4R7BRS5"/>
<dbReference type="Proteomes" id="UP000295122">
    <property type="component" value="Unassembled WGS sequence"/>
</dbReference>
<gene>
    <name evidence="2" type="ORF">EV668_3958</name>
</gene>
<dbReference type="SUPFAM" id="SSF89796">
    <property type="entry name" value="CoA-transferase family III (CaiB/BaiF)"/>
    <property type="match status" value="1"/>
</dbReference>
<accession>A0A4R7BRS5</accession>
<dbReference type="Gene3D" id="3.30.1540.10">
    <property type="entry name" value="formyl-coa transferase, domain 3"/>
    <property type="match status" value="1"/>
</dbReference>
<evidence type="ECO:0000256" key="1">
    <source>
        <dbReference type="ARBA" id="ARBA00022679"/>
    </source>
</evidence>
<keyword evidence="1 2" id="KW-0808">Transferase</keyword>
<evidence type="ECO:0000313" key="2">
    <source>
        <dbReference type="EMBL" id="TDR88091.1"/>
    </source>
</evidence>
<evidence type="ECO:0000313" key="3">
    <source>
        <dbReference type="Proteomes" id="UP000295122"/>
    </source>
</evidence>
<dbReference type="InterPro" id="IPR023606">
    <property type="entry name" value="CoA-Trfase_III_dom_1_sf"/>
</dbReference>
<reference evidence="2 3" key="1">
    <citation type="submission" date="2019-03" db="EMBL/GenBank/DDBJ databases">
        <title>Genomic Encyclopedia of Type Strains, Phase IV (KMG-IV): sequencing the most valuable type-strain genomes for metagenomic binning, comparative biology and taxonomic classification.</title>
        <authorList>
            <person name="Goeker M."/>
        </authorList>
    </citation>
    <scope>NUCLEOTIDE SEQUENCE [LARGE SCALE GENOMIC DNA]</scope>
    <source>
        <strain evidence="2 3">DSM 25903</strain>
    </source>
</reference>
<dbReference type="PANTHER" id="PTHR48207">
    <property type="entry name" value="SUCCINATE--HYDROXYMETHYLGLUTARATE COA-TRANSFERASE"/>
    <property type="match status" value="1"/>
</dbReference>